<name>A0A080LUJ2_9PROT</name>
<sequence length="528" mass="58303">MLIAQFIEDLEHLPGPLPMHYRTVRADTWRRVAQAVSEAGGRLLSLWGSDRTRGASGSLVISAAYVVREGLLWLDLPLGERSVIDPQHPSYPDLVPFFPCAAHLQRAAADLLGVVAEGATDRRAWLNHGAWPANWHPLRRQDPHPGLPAAQEVTDYAFVRVAGDGVHEIPVGPVHAGIIEPGHFRFSVVGEKVLRLEQRLGYKHKGIEKRFTELPPLAANRLAGRISGDSTVAYAWSYCMALESLASCEIPERACWLRALLLERERVANHLGDLGALGNDAAFAFGLAQFSRLREDWLRLAKEAFGHRLMMDGIVPGGVASDIDRSSADRLFRQCDSVEREVLQLQQVYDEHSGLQDRFMTTGRVTPELASQLGLTGLAGRASGQAVDLRCDQPWAPYDRLQVKIATCSDGDVAARVMVRFAEISESLRLLRVILSRLSEGAGETRRELRLPAKAALGAGWVEGWRGAVFVALEWDGENGSNGIRRCHIHDPSWQNWPVLVHAVIGNIVPDFPLINKSFNLSYSGHDL</sequence>
<keyword evidence="2" id="KW-0520">NAD</keyword>
<protein>
    <submittedName>
        <fullName evidence="5">Hydrogenase-3 component E</fullName>
    </submittedName>
</protein>
<dbReference type="AlphaFoldDB" id="A0A080LUJ2"/>
<dbReference type="SUPFAM" id="SSF143243">
    <property type="entry name" value="Nqo5-like"/>
    <property type="match status" value="1"/>
</dbReference>
<dbReference type="InterPro" id="IPR052197">
    <property type="entry name" value="ComplexI_49kDa-like"/>
</dbReference>
<dbReference type="Proteomes" id="UP000020077">
    <property type="component" value="Unassembled WGS sequence"/>
</dbReference>
<dbReference type="InterPro" id="IPR001135">
    <property type="entry name" value="NADH_Q_OxRdtase_suD"/>
</dbReference>
<keyword evidence="1" id="KW-0560">Oxidoreductase</keyword>
<evidence type="ECO:0000259" key="4">
    <source>
        <dbReference type="Pfam" id="PF00346"/>
    </source>
</evidence>
<reference evidence="5 6" key="1">
    <citation type="submission" date="2014-02" db="EMBL/GenBank/DDBJ databases">
        <title>Expanding our view of genomic diversity in Candidatus Accumulibacter clades.</title>
        <authorList>
            <person name="Skennerton C.T."/>
            <person name="Barr J.J."/>
            <person name="Slater F.R."/>
            <person name="Bond P.L."/>
            <person name="Tyson G.W."/>
        </authorList>
    </citation>
    <scope>NUCLEOTIDE SEQUENCE [LARGE SCALE GENOMIC DNA]</scope>
    <source>
        <strain evidence="6">BA-91</strain>
    </source>
</reference>
<dbReference type="Pfam" id="PF00329">
    <property type="entry name" value="Complex1_30kDa"/>
    <property type="match status" value="1"/>
</dbReference>
<evidence type="ECO:0000256" key="1">
    <source>
        <dbReference type="ARBA" id="ARBA00023002"/>
    </source>
</evidence>
<evidence type="ECO:0000313" key="6">
    <source>
        <dbReference type="Proteomes" id="UP000020077"/>
    </source>
</evidence>
<dbReference type="Pfam" id="PF00346">
    <property type="entry name" value="Complex1_49kDa"/>
    <property type="match status" value="1"/>
</dbReference>
<dbReference type="PANTHER" id="PTHR43485:SF1">
    <property type="entry name" value="FORMATE HYDROGENLYASE SUBUNIT 5-RELATED"/>
    <property type="match status" value="1"/>
</dbReference>
<dbReference type="PANTHER" id="PTHR43485">
    <property type="entry name" value="HYDROGENASE-4 COMPONENT G"/>
    <property type="match status" value="1"/>
</dbReference>
<proteinExistence type="predicted"/>
<dbReference type="GO" id="GO:0008137">
    <property type="term" value="F:NADH dehydrogenase (ubiquinone) activity"/>
    <property type="evidence" value="ECO:0007669"/>
    <property type="project" value="InterPro"/>
</dbReference>
<dbReference type="InterPro" id="IPR029014">
    <property type="entry name" value="NiFe-Hase_large"/>
</dbReference>
<dbReference type="InterPro" id="IPR037232">
    <property type="entry name" value="NADH_quin_OxRdtase_su_C/D-like"/>
</dbReference>
<dbReference type="Gene3D" id="1.10.645.10">
    <property type="entry name" value="Cytochrome-c3 Hydrogenase, chain B"/>
    <property type="match status" value="1"/>
</dbReference>
<dbReference type="GO" id="GO:0016651">
    <property type="term" value="F:oxidoreductase activity, acting on NAD(P)H"/>
    <property type="evidence" value="ECO:0007669"/>
    <property type="project" value="InterPro"/>
</dbReference>
<evidence type="ECO:0000256" key="2">
    <source>
        <dbReference type="ARBA" id="ARBA00023027"/>
    </source>
</evidence>
<accession>A0A080LUJ2</accession>
<dbReference type="EMBL" id="JDVG02000559">
    <property type="protein sequence ID" value="KFB71330.1"/>
    <property type="molecule type" value="Genomic_DNA"/>
</dbReference>
<organism evidence="5 6">
    <name type="scientific">Candidatus Accumulibacter phosphatis</name>
    <dbReference type="NCBI Taxonomy" id="327160"/>
    <lineage>
        <taxon>Bacteria</taxon>
        <taxon>Pseudomonadati</taxon>
        <taxon>Pseudomonadota</taxon>
        <taxon>Betaproteobacteria</taxon>
        <taxon>Candidatus Accumulibacter</taxon>
    </lineage>
</organism>
<feature type="domain" description="NADH-quinone oxidoreductase subunit D" evidence="4">
    <location>
        <begin position="291"/>
        <end position="452"/>
    </location>
</feature>
<gene>
    <name evidence="5" type="primary">hycE</name>
    <name evidence="5" type="ORF">AW09_003524</name>
</gene>
<evidence type="ECO:0000313" key="5">
    <source>
        <dbReference type="EMBL" id="KFB71330.1"/>
    </source>
</evidence>
<dbReference type="InterPro" id="IPR001268">
    <property type="entry name" value="NADH_UbQ_OxRdtase_30kDa_su"/>
</dbReference>
<dbReference type="GO" id="GO:0051287">
    <property type="term" value="F:NAD binding"/>
    <property type="evidence" value="ECO:0007669"/>
    <property type="project" value="InterPro"/>
</dbReference>
<evidence type="ECO:0000259" key="3">
    <source>
        <dbReference type="Pfam" id="PF00329"/>
    </source>
</evidence>
<dbReference type="GO" id="GO:0048038">
    <property type="term" value="F:quinone binding"/>
    <property type="evidence" value="ECO:0007669"/>
    <property type="project" value="InterPro"/>
</dbReference>
<comment type="caution">
    <text evidence="5">The sequence shown here is derived from an EMBL/GenBank/DDBJ whole genome shotgun (WGS) entry which is preliminary data.</text>
</comment>
<feature type="domain" description="NADH:ubiquinone oxidoreductase 30kDa subunit" evidence="3">
    <location>
        <begin position="23"/>
        <end position="143"/>
    </location>
</feature>
<dbReference type="SUPFAM" id="SSF56762">
    <property type="entry name" value="HydB/Nqo4-like"/>
    <property type="match status" value="1"/>
</dbReference>